<comment type="caution">
    <text evidence="11">The sequence shown here is derived from an EMBL/GenBank/DDBJ whole genome shotgun (WGS) entry which is preliminary data.</text>
</comment>
<dbReference type="OrthoDB" id="7051771at2"/>
<feature type="compositionally biased region" description="Low complexity" evidence="7">
    <location>
        <begin position="850"/>
        <end position="868"/>
    </location>
</feature>
<dbReference type="PANTHER" id="PTHR33406:SF11">
    <property type="entry name" value="MEMBRANE PROTEIN SCO6666-RELATED"/>
    <property type="match status" value="1"/>
</dbReference>
<dbReference type="RefSeq" id="WP_097940236.1">
    <property type="nucleotide sequence ID" value="NZ_BLKS01000001.1"/>
</dbReference>
<dbReference type="InterPro" id="IPR050545">
    <property type="entry name" value="Mycobact_MmpL"/>
</dbReference>
<dbReference type="Proteomes" id="UP000465302">
    <property type="component" value="Unassembled WGS sequence"/>
</dbReference>
<keyword evidence="3" id="KW-1003">Cell membrane</keyword>
<protein>
    <submittedName>
        <fullName evidence="10">Membrane protein</fullName>
    </submittedName>
</protein>
<accession>A0A2A7N637</accession>
<dbReference type="PANTHER" id="PTHR33406">
    <property type="entry name" value="MEMBRANE PROTEIN MJ1562-RELATED"/>
    <property type="match status" value="1"/>
</dbReference>
<feature type="transmembrane region" description="Helical" evidence="8">
    <location>
        <begin position="596"/>
        <end position="615"/>
    </location>
</feature>
<name>A0A2A7N637_MYCAG</name>
<feature type="transmembrane region" description="Helical" evidence="8">
    <location>
        <begin position="704"/>
        <end position="726"/>
    </location>
</feature>
<reference evidence="10" key="3">
    <citation type="submission" date="2020-02" db="EMBL/GenBank/DDBJ databases">
        <authorList>
            <person name="Matsumoto Y."/>
            <person name="Motooka D."/>
            <person name="Nakamura S."/>
        </authorList>
    </citation>
    <scope>NUCLEOTIDE SEQUENCE</scope>
    <source>
        <strain evidence="10">JCM 6377</strain>
    </source>
</reference>
<evidence type="ECO:0000256" key="4">
    <source>
        <dbReference type="ARBA" id="ARBA00022692"/>
    </source>
</evidence>
<dbReference type="Pfam" id="PF03176">
    <property type="entry name" value="MMPL"/>
    <property type="match status" value="2"/>
</dbReference>
<sequence length="982" mass="106247">MFAWWGRTVYRYRYIVIGVMVALCLGGGIYGISLGQHVTQSGFYDDGSESVHASVLADETYGRDTSGHIVGIYTAPEGKTVDDPEFTKKVLDNLAEVERTHPDQILRSIGYFKSPEVLSNMADPEKKHAFMSIQLKGDNDDAILNNYNKNVGEDGKTVKEALNIDGVDVKQAGLQPLASELTGTIGEDQQRGELLGVPLVMVVLFFVFGGVIAASLPMIVGGLTIAGSLGIMRLLAEFIPVHFFAQPVVTLVGLGIAIDFGLYIVSRFREEIAEGYDTEAAVRRTMMTSGRTVTFSAVIIVASALPLLLFPQGFLKSITYAIIATVMLSAILSITVLAGALAIVGRNIDALGVRTLLRVPFLRDWSFSRRIIDWFAEKTQKTKTREEVEKGFWGKLVNRVMKRPIAFAAPIIIVMILLIIPLGQLSLGGISEKYLPPDNSVRQAQEEFDKTFPGFRTEPLTLVIENNNGEPVTDAQIAEVRNKAMAISGFIDPNDDPSKMWQERPYLDGASKDPSVRVIQNGLENRNDAAQKIEELRAIPAPHGLTVSVGGTPALEQDSIHSLFDKLPLMVTVLIVTTTILMFLAFGSVVLPIKAAVMSALTLGSTMGVLTWMFVDGHGSGLMNYTPQPLMAPMIGMIIAIIWGLSTDYEVFLVSRMVEARERGMSTAEAIRIGTATTGRLITGAALILAVVAGAFAFSDLVMMKYLAFGLLIALLLDATVIRMFLVPAVMKLLGDDCWWAPKWMKRIQERLGLGETELPDERKRPAVREAEEAALVGAGAPVPPPLSARAAPPHDPTHPAAEGSTAPSTATTRMPAAPARASGPSVAGTTRMRTPRPAPAGEPATTRMPTANAKPRNAANNANVAPPRTRRPAPPVREDREIESWLGELRGTGPSSPRPPQRPRPQNAEPPTAIPTPPRQRGGQARPAGRPDAEPTTAIPTPRQQDPEATEKLTAQEAEEKGRRRGAVSAAELLRREGHGR</sequence>
<gene>
    <name evidence="11" type="ORF">CQY20_11630</name>
    <name evidence="10" type="ORF">MAGR_46170</name>
</gene>
<dbReference type="EMBL" id="BLKS01000001">
    <property type="protein sequence ID" value="GFG53176.1"/>
    <property type="molecule type" value="Genomic_DNA"/>
</dbReference>
<keyword evidence="5 8" id="KW-1133">Transmembrane helix</keyword>
<dbReference type="AlphaFoldDB" id="A0A2A7N637"/>
<keyword evidence="4 8" id="KW-0812">Transmembrane</keyword>
<keyword evidence="12" id="KW-1185">Reference proteome</keyword>
<evidence type="ECO:0000313" key="10">
    <source>
        <dbReference type="EMBL" id="GFG53176.1"/>
    </source>
</evidence>
<evidence type="ECO:0000256" key="3">
    <source>
        <dbReference type="ARBA" id="ARBA00022475"/>
    </source>
</evidence>
<evidence type="ECO:0000259" key="9">
    <source>
        <dbReference type="Pfam" id="PF03176"/>
    </source>
</evidence>
<dbReference type="Proteomes" id="UP000220914">
    <property type="component" value="Unassembled WGS sequence"/>
</dbReference>
<feature type="transmembrane region" description="Helical" evidence="8">
    <location>
        <begin position="635"/>
        <end position="658"/>
    </location>
</feature>
<evidence type="ECO:0000256" key="8">
    <source>
        <dbReference type="SAM" id="Phobius"/>
    </source>
</evidence>
<evidence type="ECO:0000256" key="5">
    <source>
        <dbReference type="ARBA" id="ARBA00022989"/>
    </source>
</evidence>
<feature type="compositionally biased region" description="Low complexity" evidence="7">
    <location>
        <begin position="920"/>
        <end position="931"/>
    </location>
</feature>
<reference evidence="10 13" key="2">
    <citation type="journal article" date="2019" name="Emerg. Microbes Infect.">
        <title>Comprehensive subspecies identification of 175 nontuberculous mycobacteria species based on 7547 genomic profiles.</title>
        <authorList>
            <person name="Matsumoto Y."/>
            <person name="Kinjo T."/>
            <person name="Motooka D."/>
            <person name="Nabeya D."/>
            <person name="Jung N."/>
            <person name="Uechi K."/>
            <person name="Horii T."/>
            <person name="Iida T."/>
            <person name="Fujita J."/>
            <person name="Nakamura S."/>
        </authorList>
    </citation>
    <scope>NUCLEOTIDE SEQUENCE [LARGE SCALE GENOMIC DNA]</scope>
    <source>
        <strain evidence="10 13">JCM 6377</strain>
    </source>
</reference>
<feature type="transmembrane region" description="Helical" evidence="8">
    <location>
        <begin position="320"/>
        <end position="344"/>
    </location>
</feature>
<feature type="transmembrane region" description="Helical" evidence="8">
    <location>
        <begin position="199"/>
        <end position="232"/>
    </location>
</feature>
<feature type="transmembrane region" description="Helical" evidence="8">
    <location>
        <begin position="293"/>
        <end position="314"/>
    </location>
</feature>
<evidence type="ECO:0000256" key="6">
    <source>
        <dbReference type="ARBA" id="ARBA00023136"/>
    </source>
</evidence>
<dbReference type="SUPFAM" id="SSF82866">
    <property type="entry name" value="Multidrug efflux transporter AcrB transmembrane domain"/>
    <property type="match status" value="2"/>
</dbReference>
<dbReference type="Gene3D" id="1.20.1640.10">
    <property type="entry name" value="Multidrug efflux transporter AcrB transmembrane domain"/>
    <property type="match status" value="2"/>
</dbReference>
<feature type="transmembrane region" description="Helical" evidence="8">
    <location>
        <begin position="405"/>
        <end position="427"/>
    </location>
</feature>
<evidence type="ECO:0000313" key="11">
    <source>
        <dbReference type="EMBL" id="PEG38888.1"/>
    </source>
</evidence>
<proteinExistence type="inferred from homology"/>
<feature type="region of interest" description="Disordered" evidence="7">
    <location>
        <begin position="778"/>
        <end position="982"/>
    </location>
</feature>
<evidence type="ECO:0000256" key="7">
    <source>
        <dbReference type="SAM" id="MobiDB-lite"/>
    </source>
</evidence>
<feature type="domain" description="Membrane transport protein MMPL" evidence="9">
    <location>
        <begin position="434"/>
        <end position="743"/>
    </location>
</feature>
<feature type="transmembrane region" description="Helical" evidence="8">
    <location>
        <begin position="244"/>
        <end position="265"/>
    </location>
</feature>
<organism evidence="11 12">
    <name type="scientific">Mycolicibacterium agri</name>
    <name type="common">Mycobacterium agri</name>
    <dbReference type="NCBI Taxonomy" id="36811"/>
    <lineage>
        <taxon>Bacteria</taxon>
        <taxon>Bacillati</taxon>
        <taxon>Actinomycetota</taxon>
        <taxon>Actinomycetes</taxon>
        <taxon>Mycobacteriales</taxon>
        <taxon>Mycobacteriaceae</taxon>
        <taxon>Mycolicibacterium</taxon>
    </lineage>
</organism>
<evidence type="ECO:0000313" key="13">
    <source>
        <dbReference type="Proteomes" id="UP000465302"/>
    </source>
</evidence>
<feature type="transmembrane region" description="Helical" evidence="8">
    <location>
        <begin position="679"/>
        <end position="698"/>
    </location>
</feature>
<feature type="domain" description="Membrane transport protein MMPL" evidence="9">
    <location>
        <begin position="47"/>
        <end position="404"/>
    </location>
</feature>
<evidence type="ECO:0000256" key="1">
    <source>
        <dbReference type="ARBA" id="ARBA00004651"/>
    </source>
</evidence>
<feature type="transmembrane region" description="Helical" evidence="8">
    <location>
        <begin position="12"/>
        <end position="32"/>
    </location>
</feature>
<comment type="similarity">
    <text evidence="2">Belongs to the resistance-nodulation-cell division (RND) (TC 2.A.6) family. MmpL subfamily.</text>
</comment>
<dbReference type="InterPro" id="IPR004869">
    <property type="entry name" value="MMPL_dom"/>
</dbReference>
<comment type="subcellular location">
    <subcellularLocation>
        <location evidence="1">Cell membrane</location>
        <topology evidence="1">Multi-pass membrane protein</topology>
    </subcellularLocation>
</comment>
<feature type="transmembrane region" description="Helical" evidence="8">
    <location>
        <begin position="567"/>
        <end position="589"/>
    </location>
</feature>
<reference evidence="11 12" key="1">
    <citation type="submission" date="2017-10" db="EMBL/GenBank/DDBJ databases">
        <title>The new phylogeny of genus Mycobacterium.</title>
        <authorList>
            <person name="Tortoli E."/>
            <person name="Trovato A."/>
            <person name="Cirillo D.M."/>
        </authorList>
    </citation>
    <scope>NUCLEOTIDE SEQUENCE [LARGE SCALE GENOMIC DNA]</scope>
    <source>
        <strain evidence="11 12">CCUG37673</strain>
    </source>
</reference>
<feature type="compositionally biased region" description="Low complexity" evidence="7">
    <location>
        <begin position="799"/>
        <end position="823"/>
    </location>
</feature>
<dbReference type="EMBL" id="PDCP01000017">
    <property type="protein sequence ID" value="PEG38888.1"/>
    <property type="molecule type" value="Genomic_DNA"/>
</dbReference>
<evidence type="ECO:0000313" key="12">
    <source>
        <dbReference type="Proteomes" id="UP000220914"/>
    </source>
</evidence>
<dbReference type="GO" id="GO:0005886">
    <property type="term" value="C:plasma membrane"/>
    <property type="evidence" value="ECO:0007669"/>
    <property type="project" value="UniProtKB-SubCell"/>
</dbReference>
<evidence type="ECO:0000256" key="2">
    <source>
        <dbReference type="ARBA" id="ARBA00010157"/>
    </source>
</evidence>
<keyword evidence="6 8" id="KW-0472">Membrane</keyword>